<protein>
    <submittedName>
        <fullName evidence="2">Uncharacterized protein</fullName>
    </submittedName>
</protein>
<proteinExistence type="predicted"/>
<dbReference type="Proteomes" id="UP001446871">
    <property type="component" value="Unassembled WGS sequence"/>
</dbReference>
<reference evidence="2 3" key="1">
    <citation type="submission" date="2023-01" db="EMBL/GenBank/DDBJ databases">
        <title>Analysis of 21 Apiospora genomes using comparative genomics revels a genus with tremendous synthesis potential of carbohydrate active enzymes and secondary metabolites.</title>
        <authorList>
            <person name="Sorensen T."/>
        </authorList>
    </citation>
    <scope>NUCLEOTIDE SEQUENCE [LARGE SCALE GENOMIC DNA]</scope>
    <source>
        <strain evidence="2 3">CBS 83171</strain>
    </source>
</reference>
<feature type="compositionally biased region" description="Polar residues" evidence="1">
    <location>
        <begin position="85"/>
        <end position="111"/>
    </location>
</feature>
<keyword evidence="3" id="KW-1185">Reference proteome</keyword>
<name>A0ABR1U3Q5_9PEZI</name>
<evidence type="ECO:0000313" key="3">
    <source>
        <dbReference type="Proteomes" id="UP001446871"/>
    </source>
</evidence>
<sequence length="111" mass="12092">MQLRPLPCNARPTPAETLALLDTRGVEAEVDGQLLDEFVEFGVQSHNLVVEVQWEFDLHLRRVVYVGALEGAARECGQPERFDASSVSRASGQGPGSSTRKAIQISANTNE</sequence>
<gene>
    <name evidence="2" type="ORF">PG996_012822</name>
</gene>
<organism evidence="2 3">
    <name type="scientific">Apiospora saccharicola</name>
    <dbReference type="NCBI Taxonomy" id="335842"/>
    <lineage>
        <taxon>Eukaryota</taxon>
        <taxon>Fungi</taxon>
        <taxon>Dikarya</taxon>
        <taxon>Ascomycota</taxon>
        <taxon>Pezizomycotina</taxon>
        <taxon>Sordariomycetes</taxon>
        <taxon>Xylariomycetidae</taxon>
        <taxon>Amphisphaeriales</taxon>
        <taxon>Apiosporaceae</taxon>
        <taxon>Apiospora</taxon>
    </lineage>
</organism>
<evidence type="ECO:0000256" key="1">
    <source>
        <dbReference type="SAM" id="MobiDB-lite"/>
    </source>
</evidence>
<comment type="caution">
    <text evidence="2">The sequence shown here is derived from an EMBL/GenBank/DDBJ whole genome shotgun (WGS) entry which is preliminary data.</text>
</comment>
<evidence type="ECO:0000313" key="2">
    <source>
        <dbReference type="EMBL" id="KAK8053521.1"/>
    </source>
</evidence>
<accession>A0ABR1U3Q5</accession>
<feature type="region of interest" description="Disordered" evidence="1">
    <location>
        <begin position="77"/>
        <end position="111"/>
    </location>
</feature>
<dbReference type="EMBL" id="JAQQWM010000008">
    <property type="protein sequence ID" value="KAK8053521.1"/>
    <property type="molecule type" value="Genomic_DNA"/>
</dbReference>